<dbReference type="EMBL" id="UGNX01000001">
    <property type="protein sequence ID" value="STX36677.1"/>
    <property type="molecule type" value="Genomic_DNA"/>
</dbReference>
<accession>A0A378IN69</accession>
<dbReference type="Gene3D" id="1.20.1290.10">
    <property type="entry name" value="AhpD-like"/>
    <property type="match status" value="1"/>
</dbReference>
<reference evidence="2 4" key="2">
    <citation type="submission" date="2018-06" db="EMBL/GenBank/DDBJ databases">
        <authorList>
            <consortium name="Pathogen Informatics"/>
            <person name="Doyle S."/>
        </authorList>
    </citation>
    <scope>NUCLEOTIDE SEQUENCE [LARGE SCALE GENOMIC DNA]</scope>
    <source>
        <strain evidence="2 4">NCTC12438</strain>
    </source>
</reference>
<dbReference type="Proteomes" id="UP000255316">
    <property type="component" value="Unassembled WGS sequence"/>
</dbReference>
<protein>
    <recommendedName>
        <fullName evidence="5">Carboxymuconolactone decarboxylase</fullName>
    </recommendedName>
</protein>
<dbReference type="Proteomes" id="UP000054854">
    <property type="component" value="Unassembled WGS sequence"/>
</dbReference>
<keyword evidence="3" id="KW-1185">Reference proteome</keyword>
<dbReference type="SUPFAM" id="SSF69118">
    <property type="entry name" value="AhpD-like"/>
    <property type="match status" value="1"/>
</dbReference>
<evidence type="ECO:0000313" key="1">
    <source>
        <dbReference type="EMBL" id="KTC83267.1"/>
    </source>
</evidence>
<dbReference type="STRING" id="28085.Lcin_2639"/>
<sequence length="159" mass="18280">MNNDKRSKAINYNHSKMSYIPLSTQGTSPFEKLLGHAPEILNNWSKLENAFFQSNTFEPDFLEQIRRALAFDNLCLYCMEKAGRPDHRPEDMRLSEALRFANIFAIDHKAINEKDMDQLKQYFSPSEISELISYCSFISASQRFGAVLGLQPASAYEQK</sequence>
<gene>
    <name evidence="1" type="ORF">Lcin_2639</name>
    <name evidence="2" type="ORF">NCTC12438_03312</name>
</gene>
<proteinExistence type="predicted"/>
<evidence type="ECO:0000313" key="3">
    <source>
        <dbReference type="Proteomes" id="UP000054854"/>
    </source>
</evidence>
<evidence type="ECO:0000313" key="2">
    <source>
        <dbReference type="EMBL" id="STX36677.1"/>
    </source>
</evidence>
<dbReference type="EMBL" id="LNXX01000043">
    <property type="protein sequence ID" value="KTC83267.1"/>
    <property type="molecule type" value="Genomic_DNA"/>
</dbReference>
<evidence type="ECO:0008006" key="5">
    <source>
        <dbReference type="Google" id="ProtNLM"/>
    </source>
</evidence>
<reference evidence="1 3" key="1">
    <citation type="submission" date="2015-11" db="EMBL/GenBank/DDBJ databases">
        <title>Genomic analysis of 38 Legionella species identifies large and diverse effector repertoires.</title>
        <authorList>
            <person name="Burstein D."/>
            <person name="Amaro F."/>
            <person name="Zusman T."/>
            <person name="Lifshitz Z."/>
            <person name="Cohen O."/>
            <person name="Gilbert J.A."/>
            <person name="Pupko T."/>
            <person name="Shuman H.A."/>
            <person name="Segal G."/>
        </authorList>
    </citation>
    <scope>NUCLEOTIDE SEQUENCE [LARGE SCALE GENOMIC DNA]</scope>
    <source>
        <strain evidence="1 3">CDC#72-OH-14</strain>
    </source>
</reference>
<dbReference type="AlphaFoldDB" id="A0A378IN69"/>
<name>A0A378IN69_9GAMM</name>
<organism evidence="2 4">
    <name type="scientific">Legionella cincinnatiensis</name>
    <dbReference type="NCBI Taxonomy" id="28085"/>
    <lineage>
        <taxon>Bacteria</taxon>
        <taxon>Pseudomonadati</taxon>
        <taxon>Pseudomonadota</taxon>
        <taxon>Gammaproteobacteria</taxon>
        <taxon>Legionellales</taxon>
        <taxon>Legionellaceae</taxon>
        <taxon>Legionella</taxon>
    </lineage>
</organism>
<dbReference type="InterPro" id="IPR029032">
    <property type="entry name" value="AhpD-like"/>
</dbReference>
<evidence type="ECO:0000313" key="4">
    <source>
        <dbReference type="Proteomes" id="UP000255316"/>
    </source>
</evidence>